<organism evidence="11 12">
    <name type="scientific">Ferrimonas gelatinilytica</name>
    <dbReference type="NCBI Taxonomy" id="1255257"/>
    <lineage>
        <taxon>Bacteria</taxon>
        <taxon>Pseudomonadati</taxon>
        <taxon>Pseudomonadota</taxon>
        <taxon>Gammaproteobacteria</taxon>
        <taxon>Alteromonadales</taxon>
        <taxon>Ferrimonadaceae</taxon>
        <taxon>Ferrimonas</taxon>
    </lineage>
</organism>
<gene>
    <name evidence="8 11" type="primary">rnr</name>
    <name evidence="11" type="ORF">GCM10025772_13190</name>
</gene>
<evidence type="ECO:0000259" key="10">
    <source>
        <dbReference type="PROSITE" id="PS50126"/>
    </source>
</evidence>
<dbReference type="InterPro" id="IPR012340">
    <property type="entry name" value="NA-bd_OB-fold"/>
</dbReference>
<dbReference type="InterPro" id="IPR001900">
    <property type="entry name" value="RNase_II/R"/>
</dbReference>
<dbReference type="Pfam" id="PF08206">
    <property type="entry name" value="OB_RNB"/>
    <property type="match status" value="1"/>
</dbReference>
<dbReference type="InterPro" id="IPR011129">
    <property type="entry name" value="CSD"/>
</dbReference>
<dbReference type="Pfam" id="PF00773">
    <property type="entry name" value="RNB"/>
    <property type="match status" value="1"/>
</dbReference>
<evidence type="ECO:0000256" key="7">
    <source>
        <dbReference type="ARBA" id="ARBA00022884"/>
    </source>
</evidence>
<dbReference type="InterPro" id="IPR022966">
    <property type="entry name" value="RNase_II/R_CS"/>
</dbReference>
<accession>A0ABP9S0K9</accession>
<keyword evidence="5 8" id="KW-0378">Hydrolase</keyword>
<feature type="compositionally biased region" description="Basic and acidic residues" evidence="9">
    <location>
        <begin position="752"/>
        <end position="761"/>
    </location>
</feature>
<comment type="caution">
    <text evidence="11">The sequence shown here is derived from an EMBL/GenBank/DDBJ whole genome shotgun (WGS) entry which is preliminary data.</text>
</comment>
<evidence type="ECO:0000313" key="11">
    <source>
        <dbReference type="EMBL" id="GAA5189849.1"/>
    </source>
</evidence>
<reference evidence="12" key="1">
    <citation type="journal article" date="2019" name="Int. J. Syst. Evol. Microbiol.">
        <title>The Global Catalogue of Microorganisms (GCM) 10K type strain sequencing project: providing services to taxonomists for standard genome sequencing and annotation.</title>
        <authorList>
            <consortium name="The Broad Institute Genomics Platform"/>
            <consortium name="The Broad Institute Genome Sequencing Center for Infectious Disease"/>
            <person name="Wu L."/>
            <person name="Ma J."/>
        </authorList>
    </citation>
    <scope>NUCLEOTIDE SEQUENCE [LARGE SCALE GENOMIC DNA]</scope>
    <source>
        <strain evidence="12">JCM 18720</strain>
    </source>
</reference>
<dbReference type="InterPro" id="IPR013223">
    <property type="entry name" value="RNase_B_OB_dom"/>
</dbReference>
<comment type="function">
    <text evidence="8">3'-5' exoribonuclease that releases 5'-nucleoside monophosphates and is involved in maturation of structured RNAs.</text>
</comment>
<evidence type="ECO:0000256" key="1">
    <source>
        <dbReference type="ARBA" id="ARBA00001849"/>
    </source>
</evidence>
<dbReference type="InterPro" id="IPR050180">
    <property type="entry name" value="RNR_Ribonuclease"/>
</dbReference>
<dbReference type="InterPro" id="IPR011805">
    <property type="entry name" value="RNase_R"/>
</dbReference>
<dbReference type="PROSITE" id="PS01175">
    <property type="entry name" value="RIBONUCLEASE_II"/>
    <property type="match status" value="1"/>
</dbReference>
<evidence type="ECO:0000256" key="6">
    <source>
        <dbReference type="ARBA" id="ARBA00022839"/>
    </source>
</evidence>
<evidence type="ECO:0000256" key="4">
    <source>
        <dbReference type="ARBA" id="ARBA00022722"/>
    </source>
</evidence>
<feature type="compositionally biased region" description="Basic residues" evidence="9">
    <location>
        <begin position="779"/>
        <end position="789"/>
    </location>
</feature>
<feature type="region of interest" description="Disordered" evidence="9">
    <location>
        <begin position="726"/>
        <end position="789"/>
    </location>
</feature>
<evidence type="ECO:0000256" key="8">
    <source>
        <dbReference type="HAMAP-Rule" id="MF_01895"/>
    </source>
</evidence>
<dbReference type="SUPFAM" id="SSF50249">
    <property type="entry name" value="Nucleic acid-binding proteins"/>
    <property type="match status" value="4"/>
</dbReference>
<feature type="domain" description="S1 motif" evidence="10">
    <location>
        <begin position="646"/>
        <end position="727"/>
    </location>
</feature>
<dbReference type="InterPro" id="IPR003029">
    <property type="entry name" value="S1_domain"/>
</dbReference>
<keyword evidence="7 8" id="KW-0694">RNA-binding</keyword>
<keyword evidence="4 8" id="KW-0540">Nuclease</keyword>
<dbReference type="SMART" id="SM00316">
    <property type="entry name" value="S1"/>
    <property type="match status" value="1"/>
</dbReference>
<dbReference type="SMART" id="SM00357">
    <property type="entry name" value="CSP"/>
    <property type="match status" value="1"/>
</dbReference>
<name>A0ABP9S0K9_9GAMM</name>
<keyword evidence="3 8" id="KW-0963">Cytoplasm</keyword>
<evidence type="ECO:0000256" key="5">
    <source>
        <dbReference type="ARBA" id="ARBA00022801"/>
    </source>
</evidence>
<dbReference type="Proteomes" id="UP001501600">
    <property type="component" value="Unassembled WGS sequence"/>
</dbReference>
<dbReference type="EC" id="3.1.13.1" evidence="8"/>
<feature type="compositionally biased region" description="Basic residues" evidence="9">
    <location>
        <begin position="741"/>
        <end position="751"/>
    </location>
</feature>
<dbReference type="EMBL" id="BAABLF010000007">
    <property type="protein sequence ID" value="GAA5189849.1"/>
    <property type="molecule type" value="Genomic_DNA"/>
</dbReference>
<comment type="similarity">
    <text evidence="8">Belongs to the RNR ribonuclease family. RNase R subfamily.</text>
</comment>
<comment type="catalytic activity">
    <reaction evidence="1 8">
        <text>Exonucleolytic cleavage in the 3'- to 5'-direction to yield nucleoside 5'-phosphates.</text>
        <dbReference type="EC" id="3.1.13.1"/>
    </reaction>
</comment>
<dbReference type="PROSITE" id="PS50126">
    <property type="entry name" value="S1"/>
    <property type="match status" value="1"/>
</dbReference>
<dbReference type="PANTHER" id="PTHR23355">
    <property type="entry name" value="RIBONUCLEASE"/>
    <property type="match status" value="1"/>
</dbReference>
<evidence type="ECO:0000256" key="9">
    <source>
        <dbReference type="SAM" id="MobiDB-lite"/>
    </source>
</evidence>
<evidence type="ECO:0000313" key="12">
    <source>
        <dbReference type="Proteomes" id="UP001501600"/>
    </source>
</evidence>
<keyword evidence="6 8" id="KW-0269">Exonuclease</keyword>
<evidence type="ECO:0000256" key="3">
    <source>
        <dbReference type="ARBA" id="ARBA00022490"/>
    </source>
</evidence>
<sequence>MSQDPHFQREAEKYANPIPSREFLSDYARSQKAPVSREEFAEQFQLEGDQFIALCRRLRAMERDGQLVYTRNGRYGLPERMNLLNGIVLGHRDGFGFFRPDDGSDDLYLSERSMFSVLHGDRVLAQVDGQDRRGRKEGRIVRIIEPRTEGIVGRYFNEEGIGYVVPDDNRLSQDFLIPEDGRHGARSGQVVVVQLVKRPAHHTHGIGRIVEVLGNEMAPGMEIEIALRSHDLPHVFGEELKAEAAAIPDEVQEHDKAGRRDLRKLPLVTIDGEDARDFDDAVYAKAKKGGGWRLYVAIADVSHYVRPGMALDSEARARGNSVYFPAQVIPMLPEKLSNGLCSLNPHVDRLCMVCEMTVSAAGKLSGYEFYPAVMHSHARLTYTKVAAMLDGDEALRNEYAEVLPDLEELFQLYNALDHAREQRGALVLDTEETQFIFNDQRRIDRIVPRERNVAHKMIEECMILANVAAGKFVKKHKGEVLYRIHEGPSEQKLTTLRDFLGQQGLSLGGGLEPTPEDVAKLLEQSRDRADAELIQTMVLRSMKQAVYSPDNQGHFGLALESYAHFTSPIRRYPDLILHRVIRYLLAKQAQPELPLQKLLDDGGFGYEEAPLAELGEHCSLTERRADEATRDVADWLKCEYMLDHVGDEFPAVISGVTSFGMFVRLKDLHIDGLVHISTLANDYYHFDPVRASLIGEASGRRYRLGDPVTVKVMAVKLEERQIDLGLIDSGSDGSKPANKGSAKRSGKKRTRSDKPKGEKGSGRGGQSGRRGQNEAGRGDKKRSRSRKKS</sequence>
<dbReference type="InterPro" id="IPR040476">
    <property type="entry name" value="CSD2"/>
</dbReference>
<dbReference type="NCBIfam" id="TIGR02063">
    <property type="entry name" value="RNase_R"/>
    <property type="match status" value="1"/>
</dbReference>
<dbReference type="Pfam" id="PF17876">
    <property type="entry name" value="CSD2"/>
    <property type="match status" value="1"/>
</dbReference>
<dbReference type="Pfam" id="PF00575">
    <property type="entry name" value="S1"/>
    <property type="match status" value="1"/>
</dbReference>
<dbReference type="Gene3D" id="2.40.50.140">
    <property type="entry name" value="Nucleic acid-binding proteins"/>
    <property type="match status" value="2"/>
</dbReference>
<protein>
    <recommendedName>
        <fullName evidence="8">Ribonuclease R</fullName>
        <shortName evidence="8">RNase R</shortName>
        <ecNumber evidence="8">3.1.13.1</ecNumber>
    </recommendedName>
</protein>
<dbReference type="CDD" id="cd04471">
    <property type="entry name" value="S1_RNase_R"/>
    <property type="match status" value="1"/>
</dbReference>
<dbReference type="NCBIfam" id="NF008648">
    <property type="entry name" value="PRK11642.1"/>
    <property type="match status" value="1"/>
</dbReference>
<proteinExistence type="inferred from homology"/>
<dbReference type="RefSeq" id="WP_345316258.1">
    <property type="nucleotide sequence ID" value="NZ_BAABLF010000007.1"/>
</dbReference>
<keyword evidence="12" id="KW-1185">Reference proteome</keyword>
<evidence type="ECO:0000256" key="2">
    <source>
        <dbReference type="ARBA" id="ARBA00004496"/>
    </source>
</evidence>
<dbReference type="NCBIfam" id="TIGR00358">
    <property type="entry name" value="3_prime_RNase"/>
    <property type="match status" value="1"/>
</dbReference>
<comment type="subcellular location">
    <subcellularLocation>
        <location evidence="2 8">Cytoplasm</location>
    </subcellularLocation>
</comment>
<dbReference type="SMART" id="SM00955">
    <property type="entry name" value="RNB"/>
    <property type="match status" value="1"/>
</dbReference>
<dbReference type="InterPro" id="IPR004476">
    <property type="entry name" value="RNase_II/RNase_R"/>
</dbReference>
<dbReference type="HAMAP" id="MF_01895">
    <property type="entry name" value="RNase_R"/>
    <property type="match status" value="1"/>
</dbReference>
<dbReference type="PANTHER" id="PTHR23355:SF9">
    <property type="entry name" value="DIS3-LIKE EXONUCLEASE 2"/>
    <property type="match status" value="1"/>
</dbReference>